<evidence type="ECO:0000259" key="1">
    <source>
        <dbReference type="PROSITE" id="PS50146"/>
    </source>
</evidence>
<dbReference type="InterPro" id="IPR001206">
    <property type="entry name" value="Diacylglycerol_kinase_cat_dom"/>
</dbReference>
<dbReference type="SUPFAM" id="SSF111331">
    <property type="entry name" value="NAD kinase/diacylglycerol kinase-like"/>
    <property type="match status" value="1"/>
</dbReference>
<accession>A0A9D3YGS8</accession>
<dbReference type="Gene3D" id="3.40.50.10330">
    <property type="entry name" value="Probable inorganic polyphosphate/atp-NAD kinase, domain 1"/>
    <property type="match status" value="1"/>
</dbReference>
<organism evidence="2 3">
    <name type="scientific">Dreissena polymorpha</name>
    <name type="common">Zebra mussel</name>
    <name type="synonym">Mytilus polymorpha</name>
    <dbReference type="NCBI Taxonomy" id="45954"/>
    <lineage>
        <taxon>Eukaryota</taxon>
        <taxon>Metazoa</taxon>
        <taxon>Spiralia</taxon>
        <taxon>Lophotrochozoa</taxon>
        <taxon>Mollusca</taxon>
        <taxon>Bivalvia</taxon>
        <taxon>Autobranchia</taxon>
        <taxon>Heteroconchia</taxon>
        <taxon>Euheterodonta</taxon>
        <taxon>Imparidentia</taxon>
        <taxon>Neoheterodontei</taxon>
        <taxon>Myida</taxon>
        <taxon>Dreissenoidea</taxon>
        <taxon>Dreissenidae</taxon>
        <taxon>Dreissena</taxon>
    </lineage>
</organism>
<evidence type="ECO:0000313" key="3">
    <source>
        <dbReference type="Proteomes" id="UP000828390"/>
    </source>
</evidence>
<dbReference type="GO" id="GO:0006665">
    <property type="term" value="P:sphingolipid metabolic process"/>
    <property type="evidence" value="ECO:0007669"/>
    <property type="project" value="TreeGrafter"/>
</dbReference>
<comment type="caution">
    <text evidence="2">The sequence shown here is derived from an EMBL/GenBank/DDBJ whole genome shotgun (WGS) entry which is preliminary data.</text>
</comment>
<dbReference type="EMBL" id="JAIWYP010000016">
    <property type="protein sequence ID" value="KAH3698471.1"/>
    <property type="molecule type" value="Genomic_DNA"/>
</dbReference>
<keyword evidence="3" id="KW-1185">Reference proteome</keyword>
<dbReference type="GO" id="GO:0016020">
    <property type="term" value="C:membrane"/>
    <property type="evidence" value="ECO:0007669"/>
    <property type="project" value="GOC"/>
</dbReference>
<dbReference type="InterPro" id="IPR050187">
    <property type="entry name" value="Lipid_Phosphate_FormReg"/>
</dbReference>
<proteinExistence type="predicted"/>
<reference evidence="2" key="1">
    <citation type="journal article" date="2019" name="bioRxiv">
        <title>The Genome of the Zebra Mussel, Dreissena polymorpha: A Resource for Invasive Species Research.</title>
        <authorList>
            <person name="McCartney M.A."/>
            <person name="Auch B."/>
            <person name="Kono T."/>
            <person name="Mallez S."/>
            <person name="Zhang Y."/>
            <person name="Obille A."/>
            <person name="Becker A."/>
            <person name="Abrahante J.E."/>
            <person name="Garbe J."/>
            <person name="Badalamenti J.P."/>
            <person name="Herman A."/>
            <person name="Mangelson H."/>
            <person name="Liachko I."/>
            <person name="Sullivan S."/>
            <person name="Sone E.D."/>
            <person name="Koren S."/>
            <person name="Silverstein K.A.T."/>
            <person name="Beckman K.B."/>
            <person name="Gohl D.M."/>
        </authorList>
    </citation>
    <scope>NUCLEOTIDE SEQUENCE</scope>
    <source>
        <strain evidence="2">Duluth1</strain>
        <tissue evidence="2">Whole animal</tissue>
    </source>
</reference>
<sequence>MAEGGSSINTTRESSVDSEVVKLKVKQKDCELTVTQTELSWTIKDQKKNGTFSVRRRDLVAVKTKEDVKNKDSTVLTVVYVKQQKDFVLKRCEESFSGSNSVCLAVAKTLQDGINQCADRPKRLLVLINPISGFSRGEKNYKNICAPIFEEAGIQTDVIVTSRAHHTEEILAIYDLSSIDGIAIVGGDGLYHEAANGLVRRMAADTGSDVNDPDFWPHEFPVPIAIIPCGTGNGIAREQMGNFDIATAVYAAVLGFRSKKNISRVFSNGKLISYSILLVGYGLWGDIIYTSETRRHWGVMRYPASVMSMMLMLSRTRSLNVEIKAPSEFTQRNSANLARIKELTNTQNKSPQGQETDVDNIGSVTNVADSESTKNYKAGFCTIEGRFTGVVMLAEMMSLSCNPSKPHEQDRVTNVSHVFLSKPGGKLQYLKLLYKMYSRDSEIESNIPACLTVLTADELKIRLMDPHDEISDQGRKERILNIDGDIHLLERTEFHVKLIPELIPMFCNIPAFTGRS</sequence>
<dbReference type="Gene3D" id="2.60.200.40">
    <property type="match status" value="1"/>
</dbReference>
<dbReference type="GO" id="GO:0001727">
    <property type="term" value="F:lipid kinase activity"/>
    <property type="evidence" value="ECO:0007669"/>
    <property type="project" value="TreeGrafter"/>
</dbReference>
<reference evidence="2" key="2">
    <citation type="submission" date="2020-11" db="EMBL/GenBank/DDBJ databases">
        <authorList>
            <person name="McCartney M.A."/>
            <person name="Auch B."/>
            <person name="Kono T."/>
            <person name="Mallez S."/>
            <person name="Becker A."/>
            <person name="Gohl D.M."/>
            <person name="Silverstein K.A.T."/>
            <person name="Koren S."/>
            <person name="Bechman K.B."/>
            <person name="Herman A."/>
            <person name="Abrahante J.E."/>
            <person name="Garbe J."/>
        </authorList>
    </citation>
    <scope>NUCLEOTIDE SEQUENCE</scope>
    <source>
        <strain evidence="2">Duluth1</strain>
        <tissue evidence="2">Whole animal</tissue>
    </source>
</reference>
<evidence type="ECO:0000313" key="2">
    <source>
        <dbReference type="EMBL" id="KAH3698471.1"/>
    </source>
</evidence>
<dbReference type="PANTHER" id="PTHR12358:SF54">
    <property type="entry name" value="SPHINGOSINE KINASE RELATED PROTEIN"/>
    <property type="match status" value="1"/>
</dbReference>
<dbReference type="PANTHER" id="PTHR12358">
    <property type="entry name" value="SPHINGOSINE KINASE"/>
    <property type="match status" value="1"/>
</dbReference>
<gene>
    <name evidence="2" type="ORF">DPMN_085992</name>
</gene>
<dbReference type="OrthoDB" id="530923at2759"/>
<feature type="domain" description="DAGKc" evidence="1">
    <location>
        <begin position="119"/>
        <end position="269"/>
    </location>
</feature>
<name>A0A9D3YGS8_DREPO</name>
<dbReference type="InterPro" id="IPR016064">
    <property type="entry name" value="NAD/diacylglycerol_kinase_sf"/>
</dbReference>
<dbReference type="SMART" id="SM00046">
    <property type="entry name" value="DAGKc"/>
    <property type="match status" value="1"/>
</dbReference>
<dbReference type="AlphaFoldDB" id="A0A9D3YGS8"/>
<dbReference type="Pfam" id="PF00781">
    <property type="entry name" value="DAGK_cat"/>
    <property type="match status" value="1"/>
</dbReference>
<dbReference type="Proteomes" id="UP000828390">
    <property type="component" value="Unassembled WGS sequence"/>
</dbReference>
<protein>
    <recommendedName>
        <fullName evidence="1">DAGKc domain-containing protein</fullName>
    </recommendedName>
</protein>
<dbReference type="InterPro" id="IPR017438">
    <property type="entry name" value="ATP-NAD_kinase_N"/>
</dbReference>
<dbReference type="PROSITE" id="PS50146">
    <property type="entry name" value="DAGK"/>
    <property type="match status" value="1"/>
</dbReference>